<sequence length="435" mass="49240">MSQPNKKLRENGDEKQIGTHDGTFHCDEALACHLLKRLPRFRDHRVVRTRKPDLLADCDIVVDVGGQYDPATHRYDHHQRSFNETMNSLVPDKPWVTKLSSAGLVYLHFGQEIIANMLGEKADKKLCNVVYDKEIIANMLGEKADKKLCNVVYDKVCLFVCLLVYLHFGQEIIANMLGEKADKKLCNVVYDKVYQNLIEEIDAIDNGVSQFDGSPRYLVTTNLSSRVGRLNPAWNEEDQDTNERFCKAMEMVGEEFEDRVRYYSQAWWPGRKLVQDALEARHSVDSSGEVILMEQVCPWKEHLFDLEKDMKVDPSIKYVLYADQGGNWRVQCVPVATQSFESRLALPEEWRGVRDEELSKLSGIPGCVFVHASGFIGGNKTREGALLMAQRALQMCSKLSGIPGCVFVHASGFIGGNTTREGALLMAQRALQMCR</sequence>
<gene>
    <name evidence="3" type="primary">C12orf10</name>
    <name evidence="3" type="ORF">BLAG_LOCUS21490</name>
</gene>
<evidence type="ECO:0000256" key="2">
    <source>
        <dbReference type="SAM" id="MobiDB-lite"/>
    </source>
</evidence>
<comment type="similarity">
    <text evidence="1">Belongs to the MYG1 family.</text>
</comment>
<evidence type="ECO:0000313" key="3">
    <source>
        <dbReference type="EMBL" id="CAH1268595.1"/>
    </source>
</evidence>
<feature type="compositionally biased region" description="Basic and acidic residues" evidence="2">
    <location>
        <begin position="7"/>
        <end position="20"/>
    </location>
</feature>
<accession>A0A8K0A5N2</accession>
<dbReference type="PANTHER" id="PTHR11215">
    <property type="entry name" value="METAL DEPENDENT HYDROLASE - RELATED"/>
    <property type="match status" value="1"/>
</dbReference>
<dbReference type="OrthoDB" id="10265310at2759"/>
<dbReference type="Pfam" id="PF03690">
    <property type="entry name" value="MYG1_exonuc"/>
    <property type="match status" value="3"/>
</dbReference>
<evidence type="ECO:0000313" key="4">
    <source>
        <dbReference type="Proteomes" id="UP000838412"/>
    </source>
</evidence>
<evidence type="ECO:0000256" key="1">
    <source>
        <dbReference type="ARBA" id="ARBA00010105"/>
    </source>
</evidence>
<protein>
    <submittedName>
        <fullName evidence="3">C12orf10 protein</fullName>
    </submittedName>
</protein>
<dbReference type="PANTHER" id="PTHR11215:SF1">
    <property type="entry name" value="MYG1 EXONUCLEASE"/>
    <property type="match status" value="1"/>
</dbReference>
<dbReference type="GO" id="GO:0005634">
    <property type="term" value="C:nucleus"/>
    <property type="evidence" value="ECO:0007669"/>
    <property type="project" value="TreeGrafter"/>
</dbReference>
<feature type="region of interest" description="Disordered" evidence="2">
    <location>
        <begin position="1"/>
        <end position="20"/>
    </location>
</feature>
<dbReference type="GO" id="GO:0005737">
    <property type="term" value="C:cytoplasm"/>
    <property type="evidence" value="ECO:0007669"/>
    <property type="project" value="TreeGrafter"/>
</dbReference>
<dbReference type="EMBL" id="OV696691">
    <property type="protein sequence ID" value="CAH1268595.1"/>
    <property type="molecule type" value="Genomic_DNA"/>
</dbReference>
<dbReference type="Proteomes" id="UP000838412">
    <property type="component" value="Chromosome 6"/>
</dbReference>
<organism evidence="3 4">
    <name type="scientific">Branchiostoma lanceolatum</name>
    <name type="common">Common lancelet</name>
    <name type="synonym">Amphioxus lanceolatum</name>
    <dbReference type="NCBI Taxonomy" id="7740"/>
    <lineage>
        <taxon>Eukaryota</taxon>
        <taxon>Metazoa</taxon>
        <taxon>Chordata</taxon>
        <taxon>Cephalochordata</taxon>
        <taxon>Leptocardii</taxon>
        <taxon>Amphioxiformes</taxon>
        <taxon>Branchiostomatidae</taxon>
        <taxon>Branchiostoma</taxon>
    </lineage>
</organism>
<dbReference type="InterPro" id="IPR003226">
    <property type="entry name" value="MYG1_exonuclease"/>
</dbReference>
<name>A0A8K0A5N2_BRALA</name>
<proteinExistence type="inferred from homology"/>
<keyword evidence="4" id="KW-1185">Reference proteome</keyword>
<reference evidence="3" key="1">
    <citation type="submission" date="2022-01" db="EMBL/GenBank/DDBJ databases">
        <authorList>
            <person name="Braso-Vives M."/>
        </authorList>
    </citation>
    <scope>NUCLEOTIDE SEQUENCE</scope>
</reference>
<dbReference type="AlphaFoldDB" id="A0A8K0A5N2"/>